<dbReference type="InterPro" id="IPR029044">
    <property type="entry name" value="Nucleotide-diphossugar_trans"/>
</dbReference>
<dbReference type="SUPFAM" id="SSF53448">
    <property type="entry name" value="Nucleotide-diphospho-sugar transferases"/>
    <property type="match status" value="1"/>
</dbReference>
<dbReference type="PANTHER" id="PTHR43646">
    <property type="entry name" value="GLYCOSYLTRANSFERASE"/>
    <property type="match status" value="1"/>
</dbReference>
<protein>
    <recommendedName>
        <fullName evidence="9">4,4'-diaponeurosporenoate glycosyltransferase</fullName>
    </recommendedName>
</protein>
<keyword evidence="12" id="KW-1185">Reference proteome</keyword>
<evidence type="ECO:0000256" key="5">
    <source>
        <dbReference type="ARBA" id="ARBA00023136"/>
    </source>
</evidence>
<keyword evidence="4" id="KW-0808">Transferase</keyword>
<evidence type="ECO:0000256" key="8">
    <source>
        <dbReference type="ARBA" id="ARBA00038120"/>
    </source>
</evidence>
<sequence>MLSKISIVIPVLNEAHHLSKTLATLTEATGVDLIVVDGGSQDDTIAVAQSAHAKVISAPAGRAAQMNAGAAIATGEILLFLHADTQLPLSFETLIRGTLAQPRTIAGAFDLTIDAPGFGVRLVEWGVHLRSRYLQLPYGDQAIFLPKPVFHAVGGFPDLPIMEDFELVQRLHQHGKIAIVPAPVITSGRRWQRLGVLRTTLVNQLVIGAYVLGISPDLIRRWYRSGLGRG</sequence>
<evidence type="ECO:0000256" key="1">
    <source>
        <dbReference type="ARBA" id="ARBA00004236"/>
    </source>
</evidence>
<evidence type="ECO:0000259" key="10">
    <source>
        <dbReference type="Pfam" id="PF00535"/>
    </source>
</evidence>
<comment type="function">
    <text evidence="6">Catalyzes the glycosylation of 4,4'-diaponeurosporenoate, i.e. the esterification of glucose at the C1'' position with the carboxyl group of 4,4'-diaponeurosporenic acid, to form glycosyl-4,4'-diaponeurosporenoate. This is a step in the biosynthesis of staphyloxanthin, an orange pigment present in most staphylococci strains.</text>
</comment>
<dbReference type="Proteomes" id="UP000646053">
    <property type="component" value="Unassembled WGS sequence"/>
</dbReference>
<dbReference type="NCBIfam" id="TIGR04283">
    <property type="entry name" value="glyco_like_mftF"/>
    <property type="match status" value="1"/>
</dbReference>
<dbReference type="Pfam" id="PF00535">
    <property type="entry name" value="Glycos_transf_2"/>
    <property type="match status" value="1"/>
</dbReference>
<dbReference type="Gene3D" id="3.90.550.10">
    <property type="entry name" value="Spore Coat Polysaccharide Biosynthesis Protein SpsA, Chain A"/>
    <property type="match status" value="1"/>
</dbReference>
<comment type="subcellular location">
    <subcellularLocation>
        <location evidence="1">Cell membrane</location>
    </subcellularLocation>
</comment>
<name>A0A8J7Z011_9CYAN</name>
<proteinExistence type="inferred from homology"/>
<dbReference type="GO" id="GO:0016757">
    <property type="term" value="F:glycosyltransferase activity"/>
    <property type="evidence" value="ECO:0007669"/>
    <property type="project" value="UniProtKB-KW"/>
</dbReference>
<gene>
    <name evidence="11" type="ORF">GS601_07915</name>
</gene>
<dbReference type="GO" id="GO:0005886">
    <property type="term" value="C:plasma membrane"/>
    <property type="evidence" value="ECO:0007669"/>
    <property type="project" value="UniProtKB-SubCell"/>
</dbReference>
<dbReference type="EMBL" id="WVIE01000007">
    <property type="protein sequence ID" value="NDJ17214.1"/>
    <property type="molecule type" value="Genomic_DNA"/>
</dbReference>
<evidence type="ECO:0000256" key="6">
    <source>
        <dbReference type="ARBA" id="ARBA00037281"/>
    </source>
</evidence>
<accession>A0A8J7Z011</accession>
<reference evidence="11" key="1">
    <citation type="submission" date="2019-12" db="EMBL/GenBank/DDBJ databases">
        <title>High-Quality draft genome sequences of three cyanobacteria isolated from the limestone walls of the Old Cathedral of Coimbra.</title>
        <authorList>
            <person name="Tiago I."/>
            <person name="Soares F."/>
            <person name="Portugal A."/>
        </authorList>
    </citation>
    <scope>NUCLEOTIDE SEQUENCE</scope>
    <source>
        <strain evidence="11">A</strain>
    </source>
</reference>
<evidence type="ECO:0000256" key="2">
    <source>
        <dbReference type="ARBA" id="ARBA00022475"/>
    </source>
</evidence>
<dbReference type="PANTHER" id="PTHR43646:SF2">
    <property type="entry name" value="GLYCOSYLTRANSFERASE 2-LIKE DOMAIN-CONTAINING PROTEIN"/>
    <property type="match status" value="1"/>
</dbReference>
<dbReference type="CDD" id="cd02522">
    <property type="entry name" value="GT_2_like_a"/>
    <property type="match status" value="1"/>
</dbReference>
<evidence type="ECO:0000313" key="11">
    <source>
        <dbReference type="EMBL" id="NDJ17214.1"/>
    </source>
</evidence>
<organism evidence="11 12">
    <name type="scientific">Myxacorys almedinensis A</name>
    <dbReference type="NCBI Taxonomy" id="2690445"/>
    <lineage>
        <taxon>Bacteria</taxon>
        <taxon>Bacillati</taxon>
        <taxon>Cyanobacteriota</taxon>
        <taxon>Cyanophyceae</taxon>
        <taxon>Leptolyngbyales</taxon>
        <taxon>Leptolyngbyaceae</taxon>
        <taxon>Myxacorys</taxon>
        <taxon>Myxacorys almedinensis</taxon>
    </lineage>
</organism>
<feature type="domain" description="Glycosyltransferase 2-like" evidence="10">
    <location>
        <begin position="6"/>
        <end position="91"/>
    </location>
</feature>
<dbReference type="RefSeq" id="WP_162422717.1">
    <property type="nucleotide sequence ID" value="NZ_WVIE01000007.1"/>
</dbReference>
<dbReference type="InterPro" id="IPR001173">
    <property type="entry name" value="Glyco_trans_2-like"/>
</dbReference>
<evidence type="ECO:0000256" key="9">
    <source>
        <dbReference type="ARBA" id="ARBA00040345"/>
    </source>
</evidence>
<keyword evidence="3" id="KW-0328">Glycosyltransferase</keyword>
<keyword evidence="2" id="KW-1003">Cell membrane</keyword>
<comment type="similarity">
    <text evidence="8">Belongs to the glycosyltransferase 2 family. CrtQ subfamily.</text>
</comment>
<evidence type="ECO:0000256" key="4">
    <source>
        <dbReference type="ARBA" id="ARBA00022679"/>
    </source>
</evidence>
<dbReference type="AlphaFoldDB" id="A0A8J7Z011"/>
<comment type="pathway">
    <text evidence="7">Carotenoid biosynthesis; staphyloxanthin biosynthesis; staphyloxanthin from farnesyl diphosphate: step 4/5.</text>
</comment>
<evidence type="ECO:0000256" key="7">
    <source>
        <dbReference type="ARBA" id="ARBA00037904"/>
    </source>
</evidence>
<evidence type="ECO:0000256" key="3">
    <source>
        <dbReference type="ARBA" id="ARBA00022676"/>
    </source>
</evidence>
<dbReference type="InterPro" id="IPR026461">
    <property type="entry name" value="Trfase_2_rSAM/seldom_assoc"/>
</dbReference>
<keyword evidence="5" id="KW-0472">Membrane</keyword>
<evidence type="ECO:0000313" key="12">
    <source>
        <dbReference type="Proteomes" id="UP000646053"/>
    </source>
</evidence>
<comment type="caution">
    <text evidence="11">The sequence shown here is derived from an EMBL/GenBank/DDBJ whole genome shotgun (WGS) entry which is preliminary data.</text>
</comment>